<reference evidence="2 3" key="1">
    <citation type="submission" date="2013-01" db="EMBL/GenBank/DDBJ databases">
        <authorList>
            <person name="Fiebig A."/>
            <person name="Goeker M."/>
            <person name="Klenk H.-P.P."/>
        </authorList>
    </citation>
    <scope>NUCLEOTIDE SEQUENCE [LARGE SCALE GENOMIC DNA]</scope>
    <source>
        <strain evidence="2 3">DSM 17069</strain>
    </source>
</reference>
<evidence type="ECO:0000313" key="2">
    <source>
        <dbReference type="EMBL" id="KGM87433.1"/>
    </source>
</evidence>
<comment type="caution">
    <text evidence="2">The sequence shown here is derived from an EMBL/GenBank/DDBJ whole genome shotgun (WGS) entry which is preliminary data.</text>
</comment>
<name>A0A0A0HMX0_9RHOB</name>
<protein>
    <submittedName>
        <fullName evidence="2">Transposase</fullName>
    </submittedName>
</protein>
<accession>A0A0A0HMX0</accession>
<sequence>MDETYIMVKGKSTYLDRPVGRDGHTLDFLLSERRDLSAARRFFKRAIGTKGVPDRIVINKSSANLAGLKAVNVILKLVGTGRIIKILQIKYLNNILEQDHRFIKRITGRMLSFRAFHSATATLEGIETAHMIRNGQFGATGWNPFQQSAKLAAYLCPA</sequence>
<proteinExistence type="predicted"/>
<dbReference type="InterPro" id="IPR052183">
    <property type="entry name" value="IS_Transposase"/>
</dbReference>
<dbReference type="EMBL" id="AONH01000014">
    <property type="protein sequence ID" value="KGM87433.1"/>
    <property type="molecule type" value="Genomic_DNA"/>
</dbReference>
<evidence type="ECO:0000259" key="1">
    <source>
        <dbReference type="Pfam" id="PF13610"/>
    </source>
</evidence>
<organism evidence="2 3">
    <name type="scientific">Roseovarius mucosus DSM 17069</name>
    <dbReference type="NCBI Taxonomy" id="1288298"/>
    <lineage>
        <taxon>Bacteria</taxon>
        <taxon>Pseudomonadati</taxon>
        <taxon>Pseudomonadota</taxon>
        <taxon>Alphaproteobacteria</taxon>
        <taxon>Rhodobacterales</taxon>
        <taxon>Roseobacteraceae</taxon>
        <taxon>Roseovarius</taxon>
    </lineage>
</organism>
<dbReference type="HOGENOM" id="CLU_067322_2_5_5"/>
<evidence type="ECO:0000313" key="3">
    <source>
        <dbReference type="Proteomes" id="UP000030021"/>
    </source>
</evidence>
<feature type="domain" description="DDE" evidence="1">
    <location>
        <begin position="1"/>
        <end position="135"/>
    </location>
</feature>
<dbReference type="Proteomes" id="UP000030021">
    <property type="component" value="Unassembled WGS sequence"/>
</dbReference>
<dbReference type="AlphaFoldDB" id="A0A0A0HMX0"/>
<dbReference type="PANTHER" id="PTHR35528:SF3">
    <property type="entry name" value="BLL1675 PROTEIN"/>
    <property type="match status" value="1"/>
</dbReference>
<dbReference type="eggNOG" id="COG3316">
    <property type="taxonomic scope" value="Bacteria"/>
</dbReference>
<dbReference type="InterPro" id="IPR032874">
    <property type="entry name" value="DDE_dom"/>
</dbReference>
<dbReference type="PATRIC" id="fig|1288298.3.peg.2765"/>
<dbReference type="Pfam" id="PF13610">
    <property type="entry name" value="DDE_Tnp_IS240"/>
    <property type="match status" value="1"/>
</dbReference>
<dbReference type="PANTHER" id="PTHR35528">
    <property type="entry name" value="BLL1675 PROTEIN"/>
    <property type="match status" value="1"/>
</dbReference>
<gene>
    <name evidence="2" type="ORF">rosmuc_02747</name>
</gene>